<protein>
    <recommendedName>
        <fullName evidence="3">Peptidase S1 domain-containing protein</fullName>
    </recommendedName>
</protein>
<dbReference type="SUPFAM" id="SSF50494">
    <property type="entry name" value="Trypsin-like serine proteases"/>
    <property type="match status" value="1"/>
</dbReference>
<dbReference type="Pfam" id="PF00089">
    <property type="entry name" value="Trypsin"/>
    <property type="match status" value="1"/>
</dbReference>
<evidence type="ECO:0000313" key="4">
    <source>
        <dbReference type="EMBL" id="PNE43574.1"/>
    </source>
</evidence>
<evidence type="ECO:0000313" key="5">
    <source>
        <dbReference type="Proteomes" id="UP000236047"/>
    </source>
</evidence>
<dbReference type="InterPro" id="IPR013517">
    <property type="entry name" value="FG-GAP"/>
</dbReference>
<dbReference type="GO" id="GO:0006508">
    <property type="term" value="P:proteolysis"/>
    <property type="evidence" value="ECO:0007669"/>
    <property type="project" value="InterPro"/>
</dbReference>
<feature type="signal peptide" evidence="2">
    <location>
        <begin position="1"/>
        <end position="21"/>
    </location>
</feature>
<dbReference type="EMBL" id="LJSN01000001">
    <property type="protein sequence ID" value="PNE43574.1"/>
    <property type="molecule type" value="Genomic_DNA"/>
</dbReference>
<sequence>MSGILATAASIGAVAAAPAQATVGTPVKDGTYGFTAKLDIGNGERSCSGTLVDHQWVITASSCFADNPNKDFKVAAGVPKLKTTATIGRTDLTGRSGQVSDVVELVPRADRDLVMARLAKPVPNVTPLALGYTAPSKGEALQVTGYGRTKDEWVPDRLHSAAFDVDSVNDTSIGITGKSPDGASICKGDTGGPAFRKNNGGFELVAVNSRSWQGGCLGSDETRRDAVSTRVDDINPWIQQVLARPQEQLTASADFNGDGKDDVVMLHNYGRSKDGRNEAGLWMLEGAENGFKAPRTMWETGSGSWNWNASKLVAGDFDGDGKADVAVLYDYGRKEDGKGKTTGLWVFSGTGDGFKAPRKVWDSGSDSWNWNASKLVAGDFNGDGKADVAVLYDYGRTDDGKRNKTGLWVFSGTGYGFGAPHKVWDSGSDSWNWNASTPVAGDFNGDGKTDIAVLYNYGQSGDGRSQSALWFAASGDGFKAPRKVWDSGSDSWNWNASKLVAGDFNGDGKTDVAVLYDYGRTDDGKRNKTGLWVFSGTGYGFGAPHKVWDSGSDSWNWSNSQLASGDFNGDGKADLAISYDYGLGTDGRRTTALWNFTSTGEQFAAPRKVWSNGV</sequence>
<dbReference type="InterPro" id="IPR028994">
    <property type="entry name" value="Integrin_alpha_N"/>
</dbReference>
<dbReference type="AlphaFoldDB" id="A0A2N8PRD2"/>
<proteinExistence type="predicted"/>
<name>A0A2N8PRD2_STRNR</name>
<dbReference type="Gene3D" id="2.40.10.10">
    <property type="entry name" value="Trypsin-like serine proteases"/>
    <property type="match status" value="1"/>
</dbReference>
<reference evidence="5" key="1">
    <citation type="submission" date="2015-09" db="EMBL/GenBank/DDBJ databases">
        <authorList>
            <person name="Graham D.E."/>
            <person name="Mahan K.M."/>
            <person name="Klingeman D.M."/>
            <person name="Fida T."/>
            <person name="Giannone R.J."/>
            <person name="Hettich R.L."/>
            <person name="Parry R.J."/>
            <person name="Spain J.C."/>
        </authorList>
    </citation>
    <scope>NUCLEOTIDE SEQUENCE [LARGE SCALE GENOMIC DNA]</scope>
    <source>
        <strain evidence="5">JCM 4701</strain>
    </source>
</reference>
<dbReference type="InterPro" id="IPR051333">
    <property type="entry name" value="CLIP_Serine_Protease"/>
</dbReference>
<accession>A0A2N8PRD2</accession>
<dbReference type="InterPro" id="IPR001254">
    <property type="entry name" value="Trypsin_dom"/>
</dbReference>
<dbReference type="InterPro" id="IPR009003">
    <property type="entry name" value="Peptidase_S1_PA"/>
</dbReference>
<evidence type="ECO:0000259" key="3">
    <source>
        <dbReference type="PROSITE" id="PS50240"/>
    </source>
</evidence>
<evidence type="ECO:0000256" key="1">
    <source>
        <dbReference type="ARBA" id="ARBA00022729"/>
    </source>
</evidence>
<feature type="chain" id="PRO_5014932029" description="Peptidase S1 domain-containing protein" evidence="2">
    <location>
        <begin position="22"/>
        <end position="614"/>
    </location>
</feature>
<dbReference type="InterPro" id="IPR043504">
    <property type="entry name" value="Peptidase_S1_PA_chymotrypsin"/>
</dbReference>
<dbReference type="Proteomes" id="UP000236047">
    <property type="component" value="Unassembled WGS sequence"/>
</dbReference>
<comment type="caution">
    <text evidence="4">The sequence shown here is derived from an EMBL/GenBank/DDBJ whole genome shotgun (WGS) entry which is preliminary data.</text>
</comment>
<gene>
    <name evidence="4" type="ORF">AOB60_00975</name>
</gene>
<dbReference type="Pfam" id="PF01839">
    <property type="entry name" value="FG-GAP"/>
    <property type="match status" value="4"/>
</dbReference>
<organism evidence="4 5">
    <name type="scientific">Streptomyces noursei</name>
    <name type="common">Streptomyces albulus</name>
    <dbReference type="NCBI Taxonomy" id="1971"/>
    <lineage>
        <taxon>Bacteria</taxon>
        <taxon>Bacillati</taxon>
        <taxon>Actinomycetota</taxon>
        <taxon>Actinomycetes</taxon>
        <taxon>Kitasatosporales</taxon>
        <taxon>Streptomycetaceae</taxon>
        <taxon>Streptomyces</taxon>
    </lineage>
</organism>
<dbReference type="SMART" id="SM00020">
    <property type="entry name" value="Tryp_SPc"/>
    <property type="match status" value="1"/>
</dbReference>
<dbReference type="PANTHER" id="PTHR24260">
    <property type="match status" value="1"/>
</dbReference>
<dbReference type="PANTHER" id="PTHR24260:SF136">
    <property type="entry name" value="GH08193P-RELATED"/>
    <property type="match status" value="1"/>
</dbReference>
<evidence type="ECO:0000256" key="2">
    <source>
        <dbReference type="SAM" id="SignalP"/>
    </source>
</evidence>
<dbReference type="PRINTS" id="PR00722">
    <property type="entry name" value="CHYMOTRYPSIN"/>
</dbReference>
<dbReference type="Gene3D" id="2.40.128.340">
    <property type="match status" value="3"/>
</dbReference>
<dbReference type="SUPFAM" id="SSF69318">
    <property type="entry name" value="Integrin alpha N-terminal domain"/>
    <property type="match status" value="1"/>
</dbReference>
<dbReference type="Pfam" id="PF13517">
    <property type="entry name" value="FG-GAP_3"/>
    <property type="match status" value="1"/>
</dbReference>
<keyword evidence="5" id="KW-1185">Reference proteome</keyword>
<dbReference type="GO" id="GO:0004252">
    <property type="term" value="F:serine-type endopeptidase activity"/>
    <property type="evidence" value="ECO:0007669"/>
    <property type="project" value="InterPro"/>
</dbReference>
<keyword evidence="1 2" id="KW-0732">Signal</keyword>
<dbReference type="InterPro" id="IPR001314">
    <property type="entry name" value="Peptidase_S1A"/>
</dbReference>
<dbReference type="PROSITE" id="PS50240">
    <property type="entry name" value="TRYPSIN_DOM"/>
    <property type="match status" value="1"/>
</dbReference>
<feature type="domain" description="Peptidase S1" evidence="3">
    <location>
        <begin position="21"/>
        <end position="243"/>
    </location>
</feature>